<proteinExistence type="predicted"/>
<dbReference type="Pfam" id="PF12996">
    <property type="entry name" value="DUF3880"/>
    <property type="match status" value="1"/>
</dbReference>
<dbReference type="Pfam" id="PF13524">
    <property type="entry name" value="Glyco_trans_1_2"/>
    <property type="match status" value="1"/>
</dbReference>
<keyword evidence="4" id="KW-1185">Reference proteome</keyword>
<dbReference type="EMBL" id="FNBX01000006">
    <property type="protein sequence ID" value="SDF47026.1"/>
    <property type="molecule type" value="Genomic_DNA"/>
</dbReference>
<evidence type="ECO:0000259" key="1">
    <source>
        <dbReference type="Pfam" id="PF12996"/>
    </source>
</evidence>
<dbReference type="AlphaFoldDB" id="A0A1G7LCD2"/>
<dbReference type="SUPFAM" id="SSF53756">
    <property type="entry name" value="UDP-Glycosyltransferase/glycogen phosphorylase"/>
    <property type="match status" value="1"/>
</dbReference>
<name>A0A1G7LCD2_9BACT</name>
<dbReference type="InterPro" id="IPR024542">
    <property type="entry name" value="YkvP_N"/>
</dbReference>
<reference evidence="4" key="1">
    <citation type="submission" date="2016-10" db="EMBL/GenBank/DDBJ databases">
        <authorList>
            <person name="Varghese N."/>
            <person name="Submissions S."/>
        </authorList>
    </citation>
    <scope>NUCLEOTIDE SEQUENCE [LARGE SCALE GENOMIC DNA]</scope>
    <source>
        <strain evidence="4">KHC7</strain>
    </source>
</reference>
<gene>
    <name evidence="3" type="ORF">SAMN05192586_10621</name>
</gene>
<dbReference type="STRING" id="571438.SAMN05192586_10621"/>
<feature type="domain" description="Spore protein YkvP N-terminal" evidence="1">
    <location>
        <begin position="286"/>
        <end position="363"/>
    </location>
</feature>
<dbReference type="InterPro" id="IPR055259">
    <property type="entry name" value="YkvP/CgeB_Glyco_trans-like"/>
</dbReference>
<evidence type="ECO:0000313" key="4">
    <source>
        <dbReference type="Proteomes" id="UP000199355"/>
    </source>
</evidence>
<dbReference type="Proteomes" id="UP000199355">
    <property type="component" value="Unassembled WGS sequence"/>
</dbReference>
<protein>
    <submittedName>
        <fullName evidence="3">Spore maturation protein CgeB</fullName>
    </submittedName>
</protein>
<evidence type="ECO:0000259" key="2">
    <source>
        <dbReference type="Pfam" id="PF13524"/>
    </source>
</evidence>
<evidence type="ECO:0000313" key="3">
    <source>
        <dbReference type="EMBL" id="SDF47026.1"/>
    </source>
</evidence>
<sequence>MSQAPGPRFRALTAATAAGPADVEARLPDGRLLRMLGPGGPEREIAAVRAALRRLSDAAPLSPPVAAVASAPAGAPQAFLPVLLGCGLGHALRRLLDEIEGPVAVVDKETELQKLCGACSALRPHERARVFLVDAPEAKSALTALTRWQISHGGRPLLPIALPFYQRLDATYYGFLRRELEASRRFDFWSRAVAPRFAEAKPRVLLLTSRYFLMGEVEAACRQLGLEHRLLAVGDGDVAQEDFVRRLLQAVVEFRPDCCLTLNHMGVDVEGVLMDLLARLQLPLASWFVDNPHLIIHLYTRCVSPWTTLFTWDSDNIPSLRAAGFTHVFYLPLGTDPERFCPGKERNAPAVWRAAVSFVGNSMLYKVGGRLKNGRFPRALLLPFKAVAQAFTESELRSVPALLERDFPEVHAHYLALPDNEARLAYETAVTWQATRLYRNGCVRRLLPFRPLIVGDAGWKTEFRREPAQPRYLDALNYYQELPAFYGCSDLNFNCTSKQMKGAVNQRIFDIPAAGGFVLTDWRPQMEQLFAPDEMAVYRDPEEIADLTRHFLAHPAQRRAYAAAGRRRVLACHTWRHRLQTLLDQMRAVYGIPGMRGSAAARADGM</sequence>
<dbReference type="OrthoDB" id="9179708at2"/>
<accession>A0A1G7LCD2</accession>
<feature type="domain" description="Spore protein YkvP/CgeB glycosyl transferase-like" evidence="2">
    <location>
        <begin position="449"/>
        <end position="584"/>
    </location>
</feature>
<organism evidence="3 4">
    <name type="scientific">Desulfovibrio legallii</name>
    <dbReference type="NCBI Taxonomy" id="571438"/>
    <lineage>
        <taxon>Bacteria</taxon>
        <taxon>Pseudomonadati</taxon>
        <taxon>Thermodesulfobacteriota</taxon>
        <taxon>Desulfovibrionia</taxon>
        <taxon>Desulfovibrionales</taxon>
        <taxon>Desulfovibrionaceae</taxon>
        <taxon>Desulfovibrio</taxon>
    </lineage>
</organism>
<dbReference type="RefSeq" id="WP_092153274.1">
    <property type="nucleotide sequence ID" value="NZ_FNBX01000006.1"/>
</dbReference>